<protein>
    <submittedName>
        <fullName evidence="3">PEGA domain-containing protein</fullName>
    </submittedName>
</protein>
<name>A0A1G9E6F3_9BACT</name>
<dbReference type="InterPro" id="IPR013229">
    <property type="entry name" value="PEGA"/>
</dbReference>
<dbReference type="PROSITE" id="PS51257">
    <property type="entry name" value="PROKAR_LIPOPROTEIN"/>
    <property type="match status" value="1"/>
</dbReference>
<dbReference type="RefSeq" id="WP_092158847.1">
    <property type="nucleotide sequence ID" value="NZ_FNGA01000002.1"/>
</dbReference>
<organism evidence="3 4">
    <name type="scientific">Maridesulfovibrio ferrireducens</name>
    <dbReference type="NCBI Taxonomy" id="246191"/>
    <lineage>
        <taxon>Bacteria</taxon>
        <taxon>Pseudomonadati</taxon>
        <taxon>Thermodesulfobacteriota</taxon>
        <taxon>Desulfovibrionia</taxon>
        <taxon>Desulfovibrionales</taxon>
        <taxon>Desulfovibrionaceae</taxon>
        <taxon>Maridesulfovibrio</taxon>
    </lineage>
</organism>
<dbReference type="Proteomes" id="UP000199053">
    <property type="component" value="Unassembled WGS sequence"/>
</dbReference>
<dbReference type="OrthoDB" id="5455724at2"/>
<evidence type="ECO:0000259" key="2">
    <source>
        <dbReference type="Pfam" id="PF08308"/>
    </source>
</evidence>
<sequence>MNISKNLVALILVAGITSGCAPQIKMQSVPVSSNPMGASVFVDGKETCQAPCKVDLARNADHILTIKKDQFRQQDVIIKRIYQQEKVMMNAVSSGMRSSSMMVGDKTAWGISSGVNSIDSQEQTGDAYILSPSAVAVTLVPMTPQARLDMTGSLSPDIQSLTDTDRAQISYVLENLKSGSQFSWTNDQTGIQYLIVVHEALSGYAAPTRAFSLKMTSMGHRSVYDAKASRSDSGKWEILGNGASTSMVTSSPSSVQTAQPAKMNSDTFIKDAAKAAAIGAAPRIKGGVTGKSGSSSESFSGSTYTKKTTQTKVKASVSVNPVQAIDALGNLLDSPKK</sequence>
<keyword evidence="4" id="KW-1185">Reference proteome</keyword>
<dbReference type="AlphaFoldDB" id="A0A1G9E6F3"/>
<dbReference type="Pfam" id="PF08308">
    <property type="entry name" value="PEGA"/>
    <property type="match status" value="1"/>
</dbReference>
<evidence type="ECO:0000313" key="3">
    <source>
        <dbReference type="EMBL" id="SDK71709.1"/>
    </source>
</evidence>
<feature type="domain" description="PEGA" evidence="2">
    <location>
        <begin position="28"/>
        <end position="73"/>
    </location>
</feature>
<reference evidence="4" key="1">
    <citation type="submission" date="2016-10" db="EMBL/GenBank/DDBJ databases">
        <authorList>
            <person name="Varghese N."/>
            <person name="Submissions S."/>
        </authorList>
    </citation>
    <scope>NUCLEOTIDE SEQUENCE [LARGE SCALE GENOMIC DNA]</scope>
    <source>
        <strain evidence="4">DSM 16995</strain>
    </source>
</reference>
<evidence type="ECO:0000313" key="4">
    <source>
        <dbReference type="Proteomes" id="UP000199053"/>
    </source>
</evidence>
<gene>
    <name evidence="3" type="ORF">SAMN05660337_0972</name>
</gene>
<feature type="region of interest" description="Disordered" evidence="1">
    <location>
        <begin position="286"/>
        <end position="315"/>
    </location>
</feature>
<accession>A0A1G9E6F3</accession>
<proteinExistence type="predicted"/>
<evidence type="ECO:0000256" key="1">
    <source>
        <dbReference type="SAM" id="MobiDB-lite"/>
    </source>
</evidence>
<dbReference type="EMBL" id="FNGA01000002">
    <property type="protein sequence ID" value="SDK71709.1"/>
    <property type="molecule type" value="Genomic_DNA"/>
</dbReference>
<dbReference type="STRING" id="246191.SAMN05660337_0972"/>